<dbReference type="Proteomes" id="UP000192448">
    <property type="component" value="Unassembled WGS sequence"/>
</dbReference>
<protein>
    <submittedName>
        <fullName evidence="1">Uncharacterized protein</fullName>
    </submittedName>
</protein>
<sequence length="187" mass="20457">MSDTAPDDLRLVLVRVLSQLAWEEVGYTIAHQAIRRPVTFRTHRGNGQRGESTLDGLALIGENDQHAGKLSVEALARQVGQVIIKVDRTTELLWLPVAAHRDELVGMWTIECVPLVSWFRLSQRTDAEILRLAGVDPTTGELLDVRPCPTCQGRGVTGQFGSREVGNHSITCPACLGSGQHQGMAQE</sequence>
<evidence type="ECO:0000313" key="2">
    <source>
        <dbReference type="Proteomes" id="UP000192448"/>
    </source>
</evidence>
<dbReference type="OrthoDB" id="2882832at2"/>
<keyword evidence="2" id="KW-1185">Reference proteome</keyword>
<evidence type="ECO:0000313" key="1">
    <source>
        <dbReference type="EMBL" id="ORA24919.1"/>
    </source>
</evidence>
<dbReference type="RefSeq" id="WP_083169942.1">
    <property type="nucleotide sequence ID" value="NZ_MVHF01000055.1"/>
</dbReference>
<dbReference type="STRING" id="1927124.BST13_33660"/>
<comment type="caution">
    <text evidence="1">The sequence shown here is derived from an EMBL/GenBank/DDBJ whole genome shotgun (WGS) entry which is preliminary data.</text>
</comment>
<dbReference type="AlphaFoldDB" id="A0A1X0A4C5"/>
<gene>
    <name evidence="1" type="ORF">BST13_33660</name>
</gene>
<organism evidence="1 2">
    <name type="scientific">Mycobacterium aquaticum</name>
    <dbReference type="NCBI Taxonomy" id="1927124"/>
    <lineage>
        <taxon>Bacteria</taxon>
        <taxon>Bacillati</taxon>
        <taxon>Actinomycetota</taxon>
        <taxon>Actinomycetes</taxon>
        <taxon>Mycobacteriales</taxon>
        <taxon>Mycobacteriaceae</taxon>
        <taxon>Mycobacterium</taxon>
    </lineage>
</organism>
<dbReference type="EMBL" id="MVHF01000055">
    <property type="protein sequence ID" value="ORA24919.1"/>
    <property type="molecule type" value="Genomic_DNA"/>
</dbReference>
<name>A0A1X0A4C5_9MYCO</name>
<reference evidence="1 2" key="1">
    <citation type="submission" date="2017-02" db="EMBL/GenBank/DDBJ databases">
        <title>The new phylogeny of genus Mycobacterium.</title>
        <authorList>
            <person name="Tortoli E."/>
            <person name="Trovato A."/>
            <person name="Cirillo D.M."/>
        </authorList>
    </citation>
    <scope>NUCLEOTIDE SEQUENCE [LARGE SCALE GENOMIC DNA]</scope>
    <source>
        <strain evidence="1 2">RW6</strain>
    </source>
</reference>
<accession>A0A1X0A4C5</accession>
<proteinExistence type="predicted"/>